<dbReference type="InterPro" id="IPR001261">
    <property type="entry name" value="ArgE/DapE_CS"/>
</dbReference>
<name>A0A430VLH2_THESC</name>
<evidence type="ECO:0000256" key="1">
    <source>
        <dbReference type="ARBA" id="ARBA00022801"/>
    </source>
</evidence>
<evidence type="ECO:0000313" key="2">
    <source>
        <dbReference type="EMBL" id="RTI53608.1"/>
    </source>
</evidence>
<gene>
    <name evidence="2" type="ORF">CSW14_08365</name>
</gene>
<keyword evidence="1" id="KW-0378">Hydrolase</keyword>
<feature type="non-terminal residue" evidence="2">
    <location>
        <position position="58"/>
    </location>
</feature>
<dbReference type="Proteomes" id="UP000287467">
    <property type="component" value="Unassembled WGS sequence"/>
</dbReference>
<dbReference type="PROSITE" id="PS00758">
    <property type="entry name" value="ARGE_DAPE_CPG2_1"/>
    <property type="match status" value="1"/>
</dbReference>
<dbReference type="EMBL" id="PEMW01000271">
    <property type="protein sequence ID" value="RTI53608.1"/>
    <property type="molecule type" value="Genomic_DNA"/>
</dbReference>
<sequence length="58" mass="6211">MDPVRLLLELSPLTGEGVRGEFVAAHLPRARRDGLGNVWAGEGSVLLLAHLDTVLPPK</sequence>
<comment type="caution">
    <text evidence="2">The sequence shown here is derived from an EMBL/GenBank/DDBJ whole genome shotgun (WGS) entry which is preliminary data.</text>
</comment>
<proteinExistence type="predicted"/>
<accession>A0A430VLH2</accession>
<evidence type="ECO:0000313" key="3">
    <source>
        <dbReference type="Proteomes" id="UP000287467"/>
    </source>
</evidence>
<organism evidence="2 3">
    <name type="scientific">Thermus scotoductus</name>
    <dbReference type="NCBI Taxonomy" id="37636"/>
    <lineage>
        <taxon>Bacteria</taxon>
        <taxon>Thermotogati</taxon>
        <taxon>Deinococcota</taxon>
        <taxon>Deinococci</taxon>
        <taxon>Thermales</taxon>
        <taxon>Thermaceae</taxon>
        <taxon>Thermus</taxon>
    </lineage>
</organism>
<protein>
    <submittedName>
        <fullName evidence="2">Peptidase M20</fullName>
    </submittedName>
</protein>
<reference evidence="2 3" key="1">
    <citation type="journal article" date="2019" name="Extremophiles">
        <title>Biogeography of thermophiles and predominance of Thermus scotoductus in domestic water heaters.</title>
        <authorList>
            <person name="Wilpiszeski R.L."/>
            <person name="Zhang Z."/>
            <person name="House C.H."/>
        </authorList>
    </citation>
    <scope>NUCLEOTIDE SEQUENCE [LARGE SCALE GENOMIC DNA]</scope>
    <source>
        <strain evidence="2 3">1_S1</strain>
    </source>
</reference>
<dbReference type="AlphaFoldDB" id="A0A430VLH2"/>